<dbReference type="InterPro" id="IPR009057">
    <property type="entry name" value="Homeodomain-like_sf"/>
</dbReference>
<keyword evidence="1" id="KW-0805">Transcription regulation</keyword>
<dbReference type="GO" id="GO:0003700">
    <property type="term" value="F:DNA-binding transcription factor activity"/>
    <property type="evidence" value="ECO:0007669"/>
    <property type="project" value="TreeGrafter"/>
</dbReference>
<proteinExistence type="predicted"/>
<organism evidence="6 7">
    <name type="scientific">Plantibacter flavus</name>
    <dbReference type="NCBI Taxonomy" id="150123"/>
    <lineage>
        <taxon>Bacteria</taxon>
        <taxon>Bacillati</taxon>
        <taxon>Actinomycetota</taxon>
        <taxon>Actinomycetes</taxon>
        <taxon>Micrococcales</taxon>
        <taxon>Microbacteriaceae</taxon>
        <taxon>Plantibacter</taxon>
    </lineage>
</organism>
<evidence type="ECO:0000256" key="2">
    <source>
        <dbReference type="ARBA" id="ARBA00023125"/>
    </source>
</evidence>
<evidence type="ECO:0000313" key="7">
    <source>
        <dbReference type="Proteomes" id="UP000266915"/>
    </source>
</evidence>
<keyword evidence="3" id="KW-0804">Transcription</keyword>
<gene>
    <name evidence="6" type="ORF">EDD42_0424</name>
</gene>
<feature type="DNA-binding region" description="H-T-H motif" evidence="4">
    <location>
        <begin position="39"/>
        <end position="58"/>
    </location>
</feature>
<sequence length="215" mass="23481">MSTTAPAEDRRAALRARHHRAILDAARVMIAEQGIAGFNVDVIAEHADVSRRTVFNHFSSIDDLVTTSCTEELAVVIESFRSAVNARPAGPGSRVSMFEDVAAALRTTDIPRVIAFLWNALGGFAPDDSRPQQLFQATFSRTTQELAHELAERNTDVDELEAGFLVSSLMHGVEVLAHHWIASTGATTDDEARALWTDLLERLIASVRTGYASTH</sequence>
<comment type="caution">
    <text evidence="6">The sequence shown here is derived from an EMBL/GenBank/DDBJ whole genome shotgun (WGS) entry which is preliminary data.</text>
</comment>
<dbReference type="Pfam" id="PF00440">
    <property type="entry name" value="TetR_N"/>
    <property type="match status" value="1"/>
</dbReference>
<protein>
    <submittedName>
        <fullName evidence="6">TetR family transcriptional regulator</fullName>
    </submittedName>
</protein>
<dbReference type="SUPFAM" id="SSF46689">
    <property type="entry name" value="Homeodomain-like"/>
    <property type="match status" value="1"/>
</dbReference>
<evidence type="ECO:0000256" key="4">
    <source>
        <dbReference type="PROSITE-ProRule" id="PRU00335"/>
    </source>
</evidence>
<dbReference type="GO" id="GO:0000976">
    <property type="term" value="F:transcription cis-regulatory region binding"/>
    <property type="evidence" value="ECO:0007669"/>
    <property type="project" value="TreeGrafter"/>
</dbReference>
<feature type="domain" description="HTH tetR-type" evidence="5">
    <location>
        <begin position="16"/>
        <end position="76"/>
    </location>
</feature>
<dbReference type="EMBL" id="RKHL01000001">
    <property type="protein sequence ID" value="ROR80383.1"/>
    <property type="molecule type" value="Genomic_DNA"/>
</dbReference>
<dbReference type="PANTHER" id="PTHR30055">
    <property type="entry name" value="HTH-TYPE TRANSCRIPTIONAL REGULATOR RUTR"/>
    <property type="match status" value="1"/>
</dbReference>
<keyword evidence="2 4" id="KW-0238">DNA-binding</keyword>
<evidence type="ECO:0000313" key="6">
    <source>
        <dbReference type="EMBL" id="ROR80383.1"/>
    </source>
</evidence>
<dbReference type="PRINTS" id="PR00455">
    <property type="entry name" value="HTHTETR"/>
</dbReference>
<dbReference type="PANTHER" id="PTHR30055:SF234">
    <property type="entry name" value="HTH-TYPE TRANSCRIPTIONAL REGULATOR BETI"/>
    <property type="match status" value="1"/>
</dbReference>
<dbReference type="InterPro" id="IPR001647">
    <property type="entry name" value="HTH_TetR"/>
</dbReference>
<evidence type="ECO:0000259" key="5">
    <source>
        <dbReference type="PROSITE" id="PS50977"/>
    </source>
</evidence>
<accession>A0A3N2BYU8</accession>
<evidence type="ECO:0000256" key="1">
    <source>
        <dbReference type="ARBA" id="ARBA00023015"/>
    </source>
</evidence>
<reference evidence="6 7" key="1">
    <citation type="submission" date="2018-11" db="EMBL/GenBank/DDBJ databases">
        <title>Sequencing the genomes of 1000 actinobacteria strains.</title>
        <authorList>
            <person name="Klenk H.-P."/>
        </authorList>
    </citation>
    <scope>NUCLEOTIDE SEQUENCE [LARGE SCALE GENOMIC DNA]</scope>
    <source>
        <strain evidence="6 7">DSM 14012</strain>
    </source>
</reference>
<name>A0A3N2BYU8_9MICO</name>
<dbReference type="Proteomes" id="UP000266915">
    <property type="component" value="Unassembled WGS sequence"/>
</dbReference>
<dbReference type="InterPro" id="IPR050109">
    <property type="entry name" value="HTH-type_TetR-like_transc_reg"/>
</dbReference>
<keyword evidence="7" id="KW-1185">Reference proteome</keyword>
<dbReference type="AlphaFoldDB" id="A0A3N2BYU8"/>
<dbReference type="Gene3D" id="1.10.357.10">
    <property type="entry name" value="Tetracycline Repressor, domain 2"/>
    <property type="match status" value="1"/>
</dbReference>
<dbReference type="PROSITE" id="PS50977">
    <property type="entry name" value="HTH_TETR_2"/>
    <property type="match status" value="1"/>
</dbReference>
<dbReference type="RefSeq" id="WP_085512089.1">
    <property type="nucleotide sequence ID" value="NZ_FXAP01000003.1"/>
</dbReference>
<evidence type="ECO:0000256" key="3">
    <source>
        <dbReference type="ARBA" id="ARBA00023163"/>
    </source>
</evidence>